<name>A0AAU8IIP0_9BACL</name>
<accession>A0AAU8IIP0</accession>
<gene>
    <name evidence="1" type="ORF">ABNN70_06650</name>
</gene>
<proteinExistence type="predicted"/>
<dbReference type="EMBL" id="CP159510">
    <property type="protein sequence ID" value="XCJ18119.1"/>
    <property type="molecule type" value="Genomic_DNA"/>
</dbReference>
<dbReference type="RefSeq" id="WP_353949198.1">
    <property type="nucleotide sequence ID" value="NZ_CP159510.1"/>
</dbReference>
<protein>
    <submittedName>
        <fullName evidence="1">Uncharacterized protein</fullName>
    </submittedName>
</protein>
<evidence type="ECO:0000313" key="1">
    <source>
        <dbReference type="EMBL" id="XCJ18119.1"/>
    </source>
</evidence>
<dbReference type="AlphaFoldDB" id="A0AAU8IIP0"/>
<reference evidence="1" key="1">
    <citation type="submission" date="2024-06" db="EMBL/GenBank/DDBJ databases">
        <authorList>
            <person name="Fan A."/>
            <person name="Zhang F.Y."/>
            <person name="Zhang L."/>
        </authorList>
    </citation>
    <scope>NUCLEOTIDE SEQUENCE</scope>
    <source>
        <strain evidence="1">Y61</strain>
    </source>
</reference>
<sequence>MHKDSLIAAIQQPDIKSHIRHLRPILRKFRYLENRLYSVDVSVDETFQQTFMSVYCELVIWFRRFLHDESSRRVNMLFDRIYPDSGLPEVKKIEFVLWQLRR</sequence>
<organism evidence="1">
    <name type="scientific">Sporolactobacillus sp. Y61</name>
    <dbReference type="NCBI Taxonomy" id="3160863"/>
    <lineage>
        <taxon>Bacteria</taxon>
        <taxon>Bacillati</taxon>
        <taxon>Bacillota</taxon>
        <taxon>Bacilli</taxon>
        <taxon>Bacillales</taxon>
        <taxon>Sporolactobacillaceae</taxon>
        <taxon>Sporolactobacillus</taxon>
    </lineage>
</organism>